<dbReference type="Proteomes" id="UP001281761">
    <property type="component" value="Unassembled WGS sequence"/>
</dbReference>
<evidence type="ECO:0000313" key="3">
    <source>
        <dbReference type="Proteomes" id="UP001281761"/>
    </source>
</evidence>
<proteinExistence type="predicted"/>
<name>A0ABQ9XV03_9EUKA</name>
<keyword evidence="3" id="KW-1185">Reference proteome</keyword>
<protein>
    <submittedName>
        <fullName evidence="2">Uncharacterized protein</fullName>
    </submittedName>
</protein>
<dbReference type="EMBL" id="JARBJD010000068">
    <property type="protein sequence ID" value="KAK2955302.1"/>
    <property type="molecule type" value="Genomic_DNA"/>
</dbReference>
<comment type="caution">
    <text evidence="2">The sequence shown here is derived from an EMBL/GenBank/DDBJ whole genome shotgun (WGS) entry which is preliminary data.</text>
</comment>
<feature type="compositionally biased region" description="Polar residues" evidence="1">
    <location>
        <begin position="71"/>
        <end position="83"/>
    </location>
</feature>
<evidence type="ECO:0000256" key="1">
    <source>
        <dbReference type="SAM" id="MobiDB-lite"/>
    </source>
</evidence>
<feature type="region of interest" description="Disordered" evidence="1">
    <location>
        <begin position="66"/>
        <end position="115"/>
    </location>
</feature>
<feature type="compositionally biased region" description="Polar residues" evidence="1">
    <location>
        <begin position="98"/>
        <end position="115"/>
    </location>
</feature>
<evidence type="ECO:0000313" key="2">
    <source>
        <dbReference type="EMBL" id="KAK2955302.1"/>
    </source>
</evidence>
<reference evidence="2 3" key="1">
    <citation type="journal article" date="2022" name="bioRxiv">
        <title>Genomics of Preaxostyla Flagellates Illuminates Evolutionary Transitions and the Path Towards Mitochondrial Loss.</title>
        <authorList>
            <person name="Novak L.V.F."/>
            <person name="Treitli S.C."/>
            <person name="Pyrih J."/>
            <person name="Halakuc P."/>
            <person name="Pipaliya S.V."/>
            <person name="Vacek V."/>
            <person name="Brzon O."/>
            <person name="Soukal P."/>
            <person name="Eme L."/>
            <person name="Dacks J.B."/>
            <person name="Karnkowska A."/>
            <person name="Elias M."/>
            <person name="Hampl V."/>
        </authorList>
    </citation>
    <scope>NUCLEOTIDE SEQUENCE [LARGE SCALE GENOMIC DNA]</scope>
    <source>
        <strain evidence="2">NAU3</strain>
        <tissue evidence="2">Gut</tissue>
    </source>
</reference>
<organism evidence="2 3">
    <name type="scientific">Blattamonas nauphoetae</name>
    <dbReference type="NCBI Taxonomy" id="2049346"/>
    <lineage>
        <taxon>Eukaryota</taxon>
        <taxon>Metamonada</taxon>
        <taxon>Preaxostyla</taxon>
        <taxon>Oxymonadida</taxon>
        <taxon>Blattamonas</taxon>
    </lineage>
</organism>
<accession>A0ABQ9XV03</accession>
<sequence length="390" mass="42981">MSTKVGHVPTSDAPYCPTSFSRLSTSAITHSVSDRTDQAPHEAPSPVFLLDQPITGPIFPPSSHGIYIGNEGSSHTHNFRSNSPTPPGGSCDGGIHVSDQNSSHSISPGFSDSLSSEMLRASPSLSLDSSLFLRSPVSSVHDNIVSNEASETEREDPSYFLLPTGVPFTGEYMVPNTTNMPPLLSDDDKQDLPDNIQNSQPVMSDPTVTLLDPYAGLNKISKYEMDRPVSATISPTAGTFIQISTQKPSKDESPNYVQFAEERPASQVSRPKLSSLPEHIQIILRRNNPNLLPYYLDLFPTMTSQQIFTGYFKHSVSLGRQTGWIACTMFPDNVFCDLRKIHKNQRMHCRSGAMVRFKIILNVKSQSYFSAEQPYLVDHNGQYLQVPSTL</sequence>
<gene>
    <name evidence="2" type="ORF">BLNAU_9693</name>
</gene>